<dbReference type="Pfam" id="PF14832">
    <property type="entry name" value="Tautomerase_3"/>
    <property type="match status" value="1"/>
</dbReference>
<evidence type="ECO:0000313" key="3">
    <source>
        <dbReference type="Proteomes" id="UP000434172"/>
    </source>
</evidence>
<dbReference type="SUPFAM" id="SSF55331">
    <property type="entry name" value="Tautomerase/MIF"/>
    <property type="match status" value="1"/>
</dbReference>
<organism evidence="2 3">
    <name type="scientific">Colletotrichum asianum</name>
    <dbReference type="NCBI Taxonomy" id="702518"/>
    <lineage>
        <taxon>Eukaryota</taxon>
        <taxon>Fungi</taxon>
        <taxon>Dikarya</taxon>
        <taxon>Ascomycota</taxon>
        <taxon>Pezizomycotina</taxon>
        <taxon>Sordariomycetes</taxon>
        <taxon>Hypocreomycetidae</taxon>
        <taxon>Glomerellales</taxon>
        <taxon>Glomerellaceae</taxon>
        <taxon>Colletotrichum</taxon>
        <taxon>Colletotrichum gloeosporioides species complex</taxon>
    </lineage>
</organism>
<proteinExistence type="predicted"/>
<dbReference type="EMBL" id="WOWK01000035">
    <property type="protein sequence ID" value="KAF0325731.1"/>
    <property type="molecule type" value="Genomic_DNA"/>
</dbReference>
<accession>A0A8H3WH99</accession>
<dbReference type="InterPro" id="IPR028116">
    <property type="entry name" value="Cis-CaaD-like"/>
</dbReference>
<name>A0A8H3WH99_9PEZI</name>
<sequence>MPLWVFSHSKDAFSPDEKEALAQEITKIYTRIGLPAFYVNVQFFEMPAHELYLGGARRSKFTTISIYHVARRFENELNQQRFLKKVDSILNPRLGGKGMDWEYFIQESSRDLWKINGIVPPPSGSEMEKLWFREDKPVVEGDVKANL</sequence>
<dbReference type="Gene3D" id="3.30.429.10">
    <property type="entry name" value="Macrophage Migration Inhibitory Factor"/>
    <property type="match status" value="1"/>
</dbReference>
<dbReference type="SMR" id="A0A8H3WH99"/>
<protein>
    <submittedName>
        <fullName evidence="2">Enzyme</fullName>
    </submittedName>
</protein>
<evidence type="ECO:0000259" key="1">
    <source>
        <dbReference type="Pfam" id="PF14832"/>
    </source>
</evidence>
<dbReference type="AlphaFoldDB" id="A0A8H3WH99"/>
<keyword evidence="3" id="KW-1185">Reference proteome</keyword>
<feature type="domain" description="Tautomerase cis-CaaD-like" evidence="1">
    <location>
        <begin position="1"/>
        <end position="136"/>
    </location>
</feature>
<dbReference type="Proteomes" id="UP000434172">
    <property type="component" value="Unassembled WGS sequence"/>
</dbReference>
<comment type="caution">
    <text evidence="2">The sequence shown here is derived from an EMBL/GenBank/DDBJ whole genome shotgun (WGS) entry which is preliminary data.</text>
</comment>
<gene>
    <name evidence="2" type="ORF">GQ607_007173</name>
</gene>
<evidence type="ECO:0000313" key="2">
    <source>
        <dbReference type="EMBL" id="KAF0325731.1"/>
    </source>
</evidence>
<dbReference type="InterPro" id="IPR014347">
    <property type="entry name" value="Tautomerase/MIF_sf"/>
</dbReference>
<reference evidence="2 3" key="1">
    <citation type="submission" date="2019-12" db="EMBL/GenBank/DDBJ databases">
        <title>A genome sequence resource for the geographically widespread anthracnose pathogen Colletotrichum asianum.</title>
        <authorList>
            <person name="Meng Y."/>
        </authorList>
    </citation>
    <scope>NUCLEOTIDE SEQUENCE [LARGE SCALE GENOMIC DNA]</scope>
    <source>
        <strain evidence="2 3">ICMP 18580</strain>
    </source>
</reference>
<dbReference type="OrthoDB" id="2129288at2759"/>